<evidence type="ECO:0000313" key="6">
    <source>
        <dbReference type="EMBL" id="OAQ30562.1"/>
    </source>
</evidence>
<comment type="function">
    <text evidence="2">The N-terminal domain binds to adenylyl cyclase, thereby enabling adenylyl cyclase to be activated by upstream regulatory signals, such as Ras. The C-terminal domain is required for normal cellular morphology and growth control.</text>
</comment>
<dbReference type="GO" id="GO:0003779">
    <property type="term" value="F:actin binding"/>
    <property type="evidence" value="ECO:0007669"/>
    <property type="project" value="InterPro"/>
</dbReference>
<dbReference type="EMBL" id="KV442034">
    <property type="protein sequence ID" value="OAQ30562.1"/>
    <property type="molecule type" value="Genomic_DNA"/>
</dbReference>
<organism evidence="6 7">
    <name type="scientific">Linnemannia elongata AG-77</name>
    <dbReference type="NCBI Taxonomy" id="1314771"/>
    <lineage>
        <taxon>Eukaryota</taxon>
        <taxon>Fungi</taxon>
        <taxon>Fungi incertae sedis</taxon>
        <taxon>Mucoromycota</taxon>
        <taxon>Mortierellomycotina</taxon>
        <taxon>Mortierellomycetes</taxon>
        <taxon>Mortierellales</taxon>
        <taxon>Mortierellaceae</taxon>
        <taxon>Linnemannia</taxon>
    </lineage>
</organism>
<feature type="region of interest" description="Disordered" evidence="4">
    <location>
        <begin position="278"/>
        <end position="297"/>
    </location>
</feature>
<dbReference type="GO" id="GO:0005737">
    <property type="term" value="C:cytoplasm"/>
    <property type="evidence" value="ECO:0007669"/>
    <property type="project" value="TreeGrafter"/>
</dbReference>
<dbReference type="InterPro" id="IPR001837">
    <property type="entry name" value="Adenylate_cyclase-assoc_CAP"/>
</dbReference>
<accession>A0A197JYY8</accession>
<dbReference type="PROSITE" id="PS51329">
    <property type="entry name" value="C_CAP_COFACTOR_C"/>
    <property type="match status" value="1"/>
</dbReference>
<feature type="region of interest" description="Disordered" evidence="4">
    <location>
        <begin position="42"/>
        <end position="84"/>
    </location>
</feature>
<dbReference type="Pfam" id="PF21938">
    <property type="entry name" value="CAP_N"/>
    <property type="match status" value="1"/>
</dbReference>
<dbReference type="SUPFAM" id="SSF101278">
    <property type="entry name" value="N-terminal domain of adenylylcyclase associated protein, CAP"/>
    <property type="match status" value="1"/>
</dbReference>
<evidence type="ECO:0000256" key="2">
    <source>
        <dbReference type="ARBA" id="ARBA00054756"/>
    </source>
</evidence>
<evidence type="ECO:0000259" key="5">
    <source>
        <dbReference type="PROSITE" id="PS51329"/>
    </source>
</evidence>
<dbReference type="InterPro" id="IPR013912">
    <property type="entry name" value="Adenylate_cyclase-assoc_CAP_C"/>
</dbReference>
<comment type="similarity">
    <text evidence="1">Belongs to the CAP family.</text>
</comment>
<evidence type="ECO:0000256" key="1">
    <source>
        <dbReference type="ARBA" id="ARBA00007659"/>
    </source>
</evidence>
<dbReference type="SUPFAM" id="SSF69340">
    <property type="entry name" value="C-terminal domain of adenylylcyclase associated protein"/>
    <property type="match status" value="1"/>
</dbReference>
<dbReference type="PANTHER" id="PTHR10652:SF0">
    <property type="entry name" value="ADENYLYL CYCLASE-ASSOCIATED PROTEIN"/>
    <property type="match status" value="1"/>
</dbReference>
<dbReference type="GO" id="GO:0008179">
    <property type="term" value="F:adenylate cyclase binding"/>
    <property type="evidence" value="ECO:0007669"/>
    <property type="project" value="TreeGrafter"/>
</dbReference>
<feature type="domain" description="C-CAP/cofactor C-like" evidence="5">
    <location>
        <begin position="363"/>
        <end position="520"/>
    </location>
</feature>
<dbReference type="GO" id="GO:0007015">
    <property type="term" value="P:actin filament organization"/>
    <property type="evidence" value="ECO:0007669"/>
    <property type="project" value="TreeGrafter"/>
</dbReference>
<reference evidence="6 7" key="1">
    <citation type="submission" date="2016-05" db="EMBL/GenBank/DDBJ databases">
        <title>Genome sequencing reveals origins of a unique bacterial endosymbiosis in the earliest lineages of terrestrial Fungi.</title>
        <authorList>
            <consortium name="DOE Joint Genome Institute"/>
            <person name="Uehling J."/>
            <person name="Gryganskyi A."/>
            <person name="Hameed K."/>
            <person name="Tschaplinski T."/>
            <person name="Misztal P."/>
            <person name="Wu S."/>
            <person name="Desiro A."/>
            <person name="Vande Pol N."/>
            <person name="Du Z.-Y."/>
            <person name="Zienkiewicz A."/>
            <person name="Zienkiewicz K."/>
            <person name="Morin E."/>
            <person name="Tisserant E."/>
            <person name="Splivallo R."/>
            <person name="Hainaut M."/>
            <person name="Henrissat B."/>
            <person name="Ohm R."/>
            <person name="Kuo A."/>
            <person name="Yan J."/>
            <person name="Lipzen A."/>
            <person name="Nolan M."/>
            <person name="Labutti K."/>
            <person name="Barry K."/>
            <person name="Goldstein A."/>
            <person name="Labbe J."/>
            <person name="Schadt C."/>
            <person name="Tuskan G."/>
            <person name="Grigoriev I."/>
            <person name="Martin F."/>
            <person name="Vilgalys R."/>
            <person name="Bonito G."/>
        </authorList>
    </citation>
    <scope>NUCLEOTIDE SEQUENCE [LARGE SCALE GENOMIC DNA]</scope>
    <source>
        <strain evidence="6 7">AG-77</strain>
    </source>
</reference>
<feature type="region of interest" description="Disordered" evidence="4">
    <location>
        <begin position="332"/>
        <end position="364"/>
    </location>
</feature>
<dbReference type="Proteomes" id="UP000078512">
    <property type="component" value="Unassembled WGS sequence"/>
</dbReference>
<feature type="compositionally biased region" description="Polar residues" evidence="4">
    <location>
        <begin position="350"/>
        <end position="363"/>
    </location>
</feature>
<dbReference type="GO" id="GO:0019933">
    <property type="term" value="P:cAMP-mediated signaling"/>
    <property type="evidence" value="ECO:0007669"/>
    <property type="project" value="TreeGrafter"/>
</dbReference>
<name>A0A197JYY8_9FUNG</name>
<dbReference type="InterPro" id="IPR036222">
    <property type="entry name" value="CAP_N_sf"/>
</dbReference>
<evidence type="ECO:0000256" key="3">
    <source>
        <dbReference type="ARBA" id="ARBA00072052"/>
    </source>
</evidence>
<dbReference type="InterPro" id="IPR006599">
    <property type="entry name" value="CARP_motif"/>
</dbReference>
<dbReference type="PANTHER" id="PTHR10652">
    <property type="entry name" value="ADENYLYL CYCLASE-ASSOCIATED PROTEIN"/>
    <property type="match status" value="1"/>
</dbReference>
<sequence length="543" mass="57530">MVETSSIAALLKRLDAVTTKLEDQAMAGASAAEVSSSLTGSGGIVGAGGPRPSQSLSVPPSGGNGDNSGGASLGGSPSISGVSTTTSNVPAVVDGYDELVNGPLKVFIELSHAIGGIVEEQAGHVGKLLAAQREMIMIAASSHKPPMTSDVFRLLLEPALQELTQILEIRDKNRSNAYAPHLSTLAEGIRCFGWVSMESKPATYIGQVKDTAQAHASKVIAEWQEKDENHVHWAHAFIQLLTDLQSYVRKYHAAGLTWNPKGTPLDINKLTRTENNTFATGAEGTSSPSSPFPPQPPLVPAVSQAAVPLSSLPTRDADMSAVFAQLNQGETITSHLRPVDNTRAPRRPSGSGTSRAEGKSSSKVPRMALEGNKWIIEHFENNNDVVLENAELGQTVYIFGCQNSTIQIKTKVTTVAMDSCTKTGLCVESLVTSLDVINSKSVQLQILGNAPSVTLDKVDSCMVYLSRECMDTTGIFTTKTSGVNVLTPAPVPEQQQQQTATTTAAGTATTESIEYVERSVPEQLFTRMVDGKMVTSIVEQSSG</sequence>
<dbReference type="STRING" id="1314771.A0A197JYY8"/>
<dbReference type="Pfam" id="PF08603">
    <property type="entry name" value="CAP_C"/>
    <property type="match status" value="1"/>
</dbReference>
<proteinExistence type="inferred from homology"/>
<feature type="compositionally biased region" description="Gly residues" evidence="4">
    <location>
        <begin position="62"/>
        <end position="73"/>
    </location>
</feature>
<dbReference type="OrthoDB" id="77251at2759"/>
<evidence type="ECO:0000313" key="7">
    <source>
        <dbReference type="Proteomes" id="UP000078512"/>
    </source>
</evidence>
<evidence type="ECO:0000256" key="4">
    <source>
        <dbReference type="SAM" id="MobiDB-lite"/>
    </source>
</evidence>
<dbReference type="InterPro" id="IPR036223">
    <property type="entry name" value="CAP_C_sf"/>
</dbReference>
<dbReference type="AlphaFoldDB" id="A0A197JYY8"/>
<dbReference type="InterPro" id="IPR017901">
    <property type="entry name" value="C-CAP_CF_C-like"/>
</dbReference>
<keyword evidence="7" id="KW-1185">Reference proteome</keyword>
<dbReference type="InterPro" id="IPR053950">
    <property type="entry name" value="CAP_N"/>
</dbReference>
<dbReference type="Gene3D" id="1.25.40.330">
    <property type="entry name" value="Adenylate cyclase-associated CAP, N-terminal domain"/>
    <property type="match status" value="1"/>
</dbReference>
<protein>
    <recommendedName>
        <fullName evidence="3">Adenylyl cyclase-associated protein</fullName>
    </recommendedName>
</protein>
<dbReference type="FunFam" id="1.25.40.330:FF:000001">
    <property type="entry name" value="Adenylyl cyclase-associated protein"/>
    <property type="match status" value="1"/>
</dbReference>
<dbReference type="InterPro" id="IPR016098">
    <property type="entry name" value="CAP/MinC_C"/>
</dbReference>
<gene>
    <name evidence="6" type="ORF">K457DRAFT_18077</name>
</gene>
<dbReference type="Gene3D" id="2.160.20.70">
    <property type="match status" value="1"/>
</dbReference>
<dbReference type="SMART" id="SM00673">
    <property type="entry name" value="CARP"/>
    <property type="match status" value="2"/>
</dbReference>